<feature type="transmembrane region" description="Helical" evidence="2">
    <location>
        <begin position="107"/>
        <end position="130"/>
    </location>
</feature>
<dbReference type="EMBL" id="CP031310">
    <property type="protein sequence ID" value="QCC50599.1"/>
    <property type="molecule type" value="Genomic_DNA"/>
</dbReference>
<dbReference type="AlphaFoldDB" id="A0A4D6H9M1"/>
<keyword evidence="5" id="KW-1185">Reference proteome</keyword>
<sequence length="222" mass="23662">MTDERAGEPDSGAEPEGEDEPDSGTGVDSPADGVDDSRAGGGVDSPTERAAKPDETTAAPDEVATYTTDERTLDSRVRWLWIGRALLIGLVVGGVATAVAFGVDRSWLWVGPVVGVFIAGLGVTHSILLYRTWSYEVREDSLFLDRGVITRVQTVVPYVRVQHIDTSRGPIERSVGLSTLVVYTAGSRGADVTIPGLTPPEADDLQTRLKRLAIESEGEDAV</sequence>
<dbReference type="InterPro" id="IPR005182">
    <property type="entry name" value="YdbS-like_PH"/>
</dbReference>
<feature type="compositionally biased region" description="Basic and acidic residues" evidence="1">
    <location>
        <begin position="46"/>
        <end position="55"/>
    </location>
</feature>
<gene>
    <name evidence="4" type="ORF">DV733_04770</name>
</gene>
<keyword evidence="2" id="KW-0472">Membrane</keyword>
<organism evidence="4 5">
    <name type="scientific">Halapricum salinum</name>
    <dbReference type="NCBI Taxonomy" id="1457250"/>
    <lineage>
        <taxon>Archaea</taxon>
        <taxon>Methanobacteriati</taxon>
        <taxon>Methanobacteriota</taxon>
        <taxon>Stenosarchaea group</taxon>
        <taxon>Halobacteria</taxon>
        <taxon>Halobacteriales</taxon>
        <taxon>Haloarculaceae</taxon>
        <taxon>Halapricum</taxon>
    </lineage>
</organism>
<proteinExistence type="predicted"/>
<keyword evidence="2" id="KW-0812">Transmembrane</keyword>
<dbReference type="PANTHER" id="PTHR34473:SF3">
    <property type="entry name" value="TRANSMEMBRANE PROTEIN-RELATED"/>
    <property type="match status" value="1"/>
</dbReference>
<evidence type="ECO:0000256" key="2">
    <source>
        <dbReference type="SAM" id="Phobius"/>
    </source>
</evidence>
<name>A0A4D6H9M1_9EURY</name>
<accession>A0A4D6H9M1</accession>
<dbReference type="KEGG" id="hsn:DV733_04770"/>
<dbReference type="STRING" id="1457250.GCA_000755225_03259"/>
<dbReference type="PANTHER" id="PTHR34473">
    <property type="entry name" value="UPF0699 TRANSMEMBRANE PROTEIN YDBS"/>
    <property type="match status" value="1"/>
</dbReference>
<feature type="transmembrane region" description="Helical" evidence="2">
    <location>
        <begin position="81"/>
        <end position="101"/>
    </location>
</feature>
<dbReference type="Proteomes" id="UP000296706">
    <property type="component" value="Chromosome"/>
</dbReference>
<dbReference type="OrthoDB" id="301911at2157"/>
<reference evidence="4 5" key="1">
    <citation type="journal article" date="2019" name="Nat. Commun.">
        <title>A new type of DNA phosphorothioation-based antiviral system in archaea.</title>
        <authorList>
            <person name="Xiong L."/>
            <person name="Liu S."/>
            <person name="Chen S."/>
            <person name="Xiao Y."/>
            <person name="Zhu B."/>
            <person name="Gao Y."/>
            <person name="Zhang Y."/>
            <person name="Chen B."/>
            <person name="Luo J."/>
            <person name="Deng Z."/>
            <person name="Chen X."/>
            <person name="Wang L."/>
            <person name="Chen S."/>
        </authorList>
    </citation>
    <scope>NUCLEOTIDE SEQUENCE [LARGE SCALE GENOMIC DNA]</scope>
    <source>
        <strain evidence="4 5">CBA1105</strain>
    </source>
</reference>
<feature type="region of interest" description="Disordered" evidence="1">
    <location>
        <begin position="1"/>
        <end position="66"/>
    </location>
</feature>
<evidence type="ECO:0000313" key="5">
    <source>
        <dbReference type="Proteomes" id="UP000296706"/>
    </source>
</evidence>
<keyword evidence="2" id="KW-1133">Transmembrane helix</keyword>
<protein>
    <recommendedName>
        <fullName evidence="3">YdbS-like PH domain-containing protein</fullName>
    </recommendedName>
</protein>
<feature type="domain" description="YdbS-like PH" evidence="3">
    <location>
        <begin position="130"/>
        <end position="208"/>
    </location>
</feature>
<feature type="compositionally biased region" description="Acidic residues" evidence="1">
    <location>
        <begin position="11"/>
        <end position="22"/>
    </location>
</feature>
<evidence type="ECO:0000313" key="4">
    <source>
        <dbReference type="EMBL" id="QCC50599.1"/>
    </source>
</evidence>
<dbReference type="Pfam" id="PF03703">
    <property type="entry name" value="bPH_2"/>
    <property type="match status" value="1"/>
</dbReference>
<evidence type="ECO:0000256" key="1">
    <source>
        <dbReference type="SAM" id="MobiDB-lite"/>
    </source>
</evidence>
<evidence type="ECO:0000259" key="3">
    <source>
        <dbReference type="Pfam" id="PF03703"/>
    </source>
</evidence>